<dbReference type="InterPro" id="IPR048871">
    <property type="entry name" value="PH_7_bact"/>
</dbReference>
<sequence>MSEKLYETRHIYLTIGVCIPIFAPFLLLFVPQTIAQLLYYTNDTWYVFTPGENYIAYGIGCFFIFLSTMFLFFIGIRKISIYLCIFCIVLSIACFIMASLSYKSLSDEEISYRSIFSTNHATYSWDDVDAIRYEKIEEKGRSEYTIIFTDGNSMRLKNDGYFKAIEYKFYKKLDEINIILDTVD</sequence>
<accession>A0ABW4W449</accession>
<evidence type="ECO:0000313" key="3">
    <source>
        <dbReference type="EMBL" id="MFD2045523.1"/>
    </source>
</evidence>
<dbReference type="RefSeq" id="WP_377558161.1">
    <property type="nucleotide sequence ID" value="NZ_JBHUHQ010000019.1"/>
</dbReference>
<proteinExistence type="predicted"/>
<organism evidence="3 4">
    <name type="scientific">Ornithinibacillus salinisoli</name>
    <dbReference type="NCBI Taxonomy" id="1848459"/>
    <lineage>
        <taxon>Bacteria</taxon>
        <taxon>Bacillati</taxon>
        <taxon>Bacillota</taxon>
        <taxon>Bacilli</taxon>
        <taxon>Bacillales</taxon>
        <taxon>Bacillaceae</taxon>
        <taxon>Ornithinibacillus</taxon>
    </lineage>
</organism>
<evidence type="ECO:0000313" key="4">
    <source>
        <dbReference type="Proteomes" id="UP001597383"/>
    </source>
</evidence>
<dbReference type="Proteomes" id="UP001597383">
    <property type="component" value="Unassembled WGS sequence"/>
</dbReference>
<dbReference type="Pfam" id="PF20794">
    <property type="entry name" value="bPH_7"/>
    <property type="match status" value="1"/>
</dbReference>
<reference evidence="4" key="1">
    <citation type="journal article" date="2019" name="Int. J. Syst. Evol. Microbiol.">
        <title>The Global Catalogue of Microorganisms (GCM) 10K type strain sequencing project: providing services to taxonomists for standard genome sequencing and annotation.</title>
        <authorList>
            <consortium name="The Broad Institute Genomics Platform"/>
            <consortium name="The Broad Institute Genome Sequencing Center for Infectious Disease"/>
            <person name="Wu L."/>
            <person name="Ma J."/>
        </authorList>
    </citation>
    <scope>NUCLEOTIDE SEQUENCE [LARGE SCALE GENOMIC DNA]</scope>
    <source>
        <strain evidence="4">R28</strain>
    </source>
</reference>
<gene>
    <name evidence="3" type="ORF">ACFSJF_14685</name>
</gene>
<keyword evidence="4" id="KW-1185">Reference proteome</keyword>
<feature type="transmembrane region" description="Helical" evidence="1">
    <location>
        <begin position="54"/>
        <end position="74"/>
    </location>
</feature>
<feature type="transmembrane region" description="Helical" evidence="1">
    <location>
        <begin position="81"/>
        <end position="102"/>
    </location>
</feature>
<dbReference type="EMBL" id="JBHUHQ010000019">
    <property type="protein sequence ID" value="MFD2045523.1"/>
    <property type="molecule type" value="Genomic_DNA"/>
</dbReference>
<evidence type="ECO:0000259" key="2">
    <source>
        <dbReference type="Pfam" id="PF20794"/>
    </source>
</evidence>
<evidence type="ECO:0000256" key="1">
    <source>
        <dbReference type="SAM" id="Phobius"/>
    </source>
</evidence>
<keyword evidence="1" id="KW-0472">Membrane</keyword>
<feature type="transmembrane region" description="Helical" evidence="1">
    <location>
        <begin position="12"/>
        <end position="34"/>
    </location>
</feature>
<comment type="caution">
    <text evidence="3">The sequence shown here is derived from an EMBL/GenBank/DDBJ whole genome shotgun (WGS) entry which is preliminary data.</text>
</comment>
<protein>
    <recommendedName>
        <fullName evidence="2">Bacterial PH domain-containing protein</fullName>
    </recommendedName>
</protein>
<keyword evidence="1" id="KW-1133">Transmembrane helix</keyword>
<keyword evidence="1" id="KW-0812">Transmembrane</keyword>
<name>A0ABW4W449_9BACI</name>
<feature type="domain" description="Bacterial PH" evidence="2">
    <location>
        <begin position="65"/>
        <end position="155"/>
    </location>
</feature>